<proteinExistence type="predicted"/>
<dbReference type="InterPro" id="IPR038029">
    <property type="entry name" value="GbiG_N_sf"/>
</dbReference>
<dbReference type="InterPro" id="IPR036518">
    <property type="entry name" value="CobE/GbiG_C_sf"/>
</dbReference>
<gene>
    <name evidence="2" type="ORF">CM19_11625</name>
</gene>
<dbReference type="EMBL" id="JFZT01000057">
    <property type="protein sequence ID" value="EZQ02105.1"/>
    <property type="molecule type" value="Genomic_DNA"/>
</dbReference>
<dbReference type="PANTHER" id="PTHR37477">
    <property type="entry name" value="COBALT-PRECORRIN-5A HYDROLASE"/>
    <property type="match status" value="1"/>
</dbReference>
<name>A0A031LKT2_9CREN</name>
<keyword evidence="3" id="KW-1185">Reference proteome</keyword>
<dbReference type="RefSeq" id="WP_048100488.1">
    <property type="nucleotide sequence ID" value="NZ_JFZT01000057.1"/>
</dbReference>
<reference evidence="2 3" key="1">
    <citation type="submission" date="2014-03" db="EMBL/GenBank/DDBJ databases">
        <title>Draft genome sequence of the novel thermoacidophilic archaea Acidianus copahuensis ALE1 strain, isolated from Copahue volcanic area in Neuquen Argentina.</title>
        <authorList>
            <person name="Urbieta M.S."/>
            <person name="Rascovan N."/>
            <person name="Castro C."/>
            <person name="Revale S."/>
            <person name="Giaveno M.A."/>
            <person name="Vazquez M.P."/>
            <person name="Donati E.R."/>
        </authorList>
    </citation>
    <scope>NUCLEOTIDE SEQUENCE [LARGE SCALE GENOMIC DNA]</scope>
    <source>
        <strain evidence="2 3">ALE1</strain>
    </source>
</reference>
<evidence type="ECO:0000313" key="3">
    <source>
        <dbReference type="Proteomes" id="UP000024332"/>
    </source>
</evidence>
<evidence type="ECO:0000313" key="2">
    <source>
        <dbReference type="EMBL" id="EZQ02105.1"/>
    </source>
</evidence>
<comment type="caution">
    <text evidence="2">The sequence shown here is derived from an EMBL/GenBank/DDBJ whole genome shotgun (WGS) entry which is preliminary data.</text>
</comment>
<dbReference type="AlphaFoldDB" id="A0A031LKT2"/>
<dbReference type="Proteomes" id="UP000024332">
    <property type="component" value="Unassembled WGS sequence"/>
</dbReference>
<sequence length="290" mass="32449">MYVSKIKIISDRPIPLVEDTAKGLEDLGFFITEKDPEVLVYFNSISSVIRDISKKITSREKDPVVIAVTGDGSYVIPLINERRGGSFIGGIIADMLESQLILTSVTAQMGIYSVEEFAWINGLVIRDGNIEELDRKQIELGKLKVFTKLELRYPPGFERSSCDEADIVVGEECRKDGKILMTPLNFVIGIGYNRSTPSEALYYSIVSTLRSIGIFTRNLNFIVTSKHKKGDEKIERVARSFNSTVIYADWEKSDIGEIECDPSLDFLKVKLLLKKTKRAYGVVTCLGVEA</sequence>
<feature type="domain" description="Cobalamin synthesis G N-terminal" evidence="1">
    <location>
        <begin position="38"/>
        <end position="106"/>
    </location>
</feature>
<accession>A0A031LKT2</accession>
<dbReference type="Gene3D" id="3.40.50.11220">
    <property type="match status" value="1"/>
</dbReference>
<dbReference type="InterPro" id="IPR052553">
    <property type="entry name" value="CbiG_hydrolase"/>
</dbReference>
<dbReference type="InterPro" id="IPR021744">
    <property type="entry name" value="CbiG_N"/>
</dbReference>
<protein>
    <submittedName>
        <fullName evidence="2">Cobalamin biosynthesis protein CbiG</fullName>
    </submittedName>
</protein>
<dbReference type="SUPFAM" id="SSF159672">
    <property type="entry name" value="CbiG N-terminal domain-like"/>
    <property type="match status" value="1"/>
</dbReference>
<evidence type="ECO:0000259" key="1">
    <source>
        <dbReference type="Pfam" id="PF11760"/>
    </source>
</evidence>
<dbReference type="SUPFAM" id="SSF159664">
    <property type="entry name" value="CobE/GbiG C-terminal domain-like"/>
    <property type="match status" value="1"/>
</dbReference>
<dbReference type="OrthoDB" id="4722at2157"/>
<dbReference type="GO" id="GO:0009236">
    <property type="term" value="P:cobalamin biosynthetic process"/>
    <property type="evidence" value="ECO:0007669"/>
    <property type="project" value="InterPro"/>
</dbReference>
<organism evidence="2 3">
    <name type="scientific">Candidatus Acidianus copahuensis</name>
    <dbReference type="NCBI Taxonomy" id="1160895"/>
    <lineage>
        <taxon>Archaea</taxon>
        <taxon>Thermoproteota</taxon>
        <taxon>Thermoprotei</taxon>
        <taxon>Sulfolobales</taxon>
        <taxon>Sulfolobaceae</taxon>
        <taxon>Acidianus</taxon>
    </lineage>
</organism>
<dbReference type="PANTHER" id="PTHR37477:SF1">
    <property type="entry name" value="COBALT-PRECORRIN-5A HYDROLASE"/>
    <property type="match status" value="1"/>
</dbReference>
<dbReference type="STRING" id="1160895.CM19_11625"/>
<dbReference type="Pfam" id="PF11760">
    <property type="entry name" value="CbiG_N"/>
    <property type="match status" value="1"/>
</dbReference>
<dbReference type="Gene3D" id="3.30.420.180">
    <property type="entry name" value="CobE/GbiG C-terminal domain"/>
    <property type="match status" value="1"/>
</dbReference>